<evidence type="ECO:0000313" key="2">
    <source>
        <dbReference type="EMBL" id="PAV20101.1"/>
    </source>
</evidence>
<feature type="transmembrane region" description="Helical" evidence="1">
    <location>
        <begin position="134"/>
        <end position="152"/>
    </location>
</feature>
<evidence type="ECO:0000256" key="1">
    <source>
        <dbReference type="SAM" id="Phobius"/>
    </source>
</evidence>
<keyword evidence="1" id="KW-0812">Transmembrane</keyword>
<dbReference type="AlphaFoldDB" id="A0A286UKG1"/>
<feature type="transmembrane region" description="Helical" evidence="1">
    <location>
        <begin position="103"/>
        <end position="128"/>
    </location>
</feature>
<dbReference type="EMBL" id="NBII01000004">
    <property type="protein sequence ID" value="PAV20101.1"/>
    <property type="molecule type" value="Genomic_DNA"/>
</dbReference>
<comment type="caution">
    <text evidence="2">The sequence shown here is derived from an EMBL/GenBank/DDBJ whole genome shotgun (WGS) entry which is preliminary data.</text>
</comment>
<accession>A0A286UKG1</accession>
<keyword evidence="1" id="KW-1133">Transmembrane helix</keyword>
<dbReference type="InParanoid" id="A0A286UKG1"/>
<keyword evidence="1" id="KW-0472">Membrane</keyword>
<reference evidence="2 3" key="1">
    <citation type="journal article" date="2017" name="Mol. Ecol.">
        <title>Comparative and population genomic landscape of Phellinus noxius: A hypervariable fungus causing root rot in trees.</title>
        <authorList>
            <person name="Chung C.L."/>
            <person name="Lee T.J."/>
            <person name="Akiba M."/>
            <person name="Lee H.H."/>
            <person name="Kuo T.H."/>
            <person name="Liu D."/>
            <person name="Ke H.M."/>
            <person name="Yokoi T."/>
            <person name="Roa M.B."/>
            <person name="Lu M.J."/>
            <person name="Chang Y.Y."/>
            <person name="Ann P.J."/>
            <person name="Tsai J.N."/>
            <person name="Chen C.Y."/>
            <person name="Tzean S.S."/>
            <person name="Ota Y."/>
            <person name="Hattori T."/>
            <person name="Sahashi N."/>
            <person name="Liou R.F."/>
            <person name="Kikuchi T."/>
            <person name="Tsai I.J."/>
        </authorList>
    </citation>
    <scope>NUCLEOTIDE SEQUENCE [LARGE SCALE GENOMIC DNA]</scope>
    <source>
        <strain evidence="2 3">FFPRI411160</strain>
    </source>
</reference>
<organism evidence="2 3">
    <name type="scientific">Pyrrhoderma noxium</name>
    <dbReference type="NCBI Taxonomy" id="2282107"/>
    <lineage>
        <taxon>Eukaryota</taxon>
        <taxon>Fungi</taxon>
        <taxon>Dikarya</taxon>
        <taxon>Basidiomycota</taxon>
        <taxon>Agaricomycotina</taxon>
        <taxon>Agaricomycetes</taxon>
        <taxon>Hymenochaetales</taxon>
        <taxon>Hymenochaetaceae</taxon>
        <taxon>Pyrrhoderma</taxon>
    </lineage>
</organism>
<name>A0A286UKG1_9AGAM</name>
<dbReference type="Proteomes" id="UP000217199">
    <property type="component" value="Unassembled WGS sequence"/>
</dbReference>
<keyword evidence="3" id="KW-1185">Reference proteome</keyword>
<gene>
    <name evidence="2" type="ORF">PNOK_0503500</name>
</gene>
<evidence type="ECO:0000313" key="3">
    <source>
        <dbReference type="Proteomes" id="UP000217199"/>
    </source>
</evidence>
<protein>
    <submittedName>
        <fullName evidence="2">Uncharacterized protein</fullName>
    </submittedName>
</protein>
<sequence>MGAGAGTGVRELLPDSRYLARSTFFSLCFFLIICRQRDSSGIYTSITSIPSIHLSNQLLGCVKVWSILSTSDHICCTTFRLAQYHIYCDSSLPFQTPPRLLPFFWSCASLLIRIFTLTFGFCFFFQILMRLYSYIISSGSVGSFFLDVLPWIQSRKSEAGKRDVKSRE</sequence>
<proteinExistence type="predicted"/>